<protein>
    <recommendedName>
        <fullName evidence="4">FG-GAP repeat protein</fullName>
    </recommendedName>
</protein>
<sequence length="365" mass="36367">MSEAMPGRSVRESRRGAGKRIADHGAGLACLAVLALAGAEPARAEPSVSILPLSFRVTEIRGPGSEAALAAETSGLLPRARAGTVAVVWGEEGGAVLSLGEDGLSTTAIPAEAAQGLAAAETPRGAVPGSRRALSGPVSAYLSNPRSGPDGHPAAATVTVRERQPVARSADPKPVPVSTATVAAGPDAVFTGGAVQAVDLDGRLHLLAARTVGDKASLAVIGREGETWSVTAETPAETGTVGQAAVGNFDGSGHATVALVRAAAGEGRLQHWRIAPGGAVLAGEAPGYAEAGAAADLDGDGVPELAIPTRDRTALALVSLKGGISERARVTLPVPARSGPVVLGSGRGLHVLVELEDGRVADLRP</sequence>
<dbReference type="InterPro" id="IPR028994">
    <property type="entry name" value="Integrin_alpha_N"/>
</dbReference>
<dbReference type="EMBL" id="CP001349">
    <property type="protein sequence ID" value="ACL56073.1"/>
    <property type="molecule type" value="Genomic_DNA"/>
</dbReference>
<organism evidence="2 3">
    <name type="scientific">Methylobacterium nodulans (strain LMG 21967 / CNCM I-2342 / ORS 2060)</name>
    <dbReference type="NCBI Taxonomy" id="460265"/>
    <lineage>
        <taxon>Bacteria</taxon>
        <taxon>Pseudomonadati</taxon>
        <taxon>Pseudomonadota</taxon>
        <taxon>Alphaproteobacteria</taxon>
        <taxon>Hyphomicrobiales</taxon>
        <taxon>Methylobacteriaceae</taxon>
        <taxon>Methylobacterium</taxon>
    </lineage>
</organism>
<dbReference type="HOGENOM" id="CLU_769045_0_0_5"/>
<evidence type="ECO:0000313" key="3">
    <source>
        <dbReference type="Proteomes" id="UP000008207"/>
    </source>
</evidence>
<dbReference type="RefSeq" id="WP_015927771.1">
    <property type="nucleotide sequence ID" value="NC_011894.1"/>
</dbReference>
<proteinExistence type="predicted"/>
<keyword evidence="3" id="KW-1185">Reference proteome</keyword>
<evidence type="ECO:0000313" key="2">
    <source>
        <dbReference type="EMBL" id="ACL56073.1"/>
    </source>
</evidence>
<dbReference type="eggNOG" id="ENOG5030YVK">
    <property type="taxonomic scope" value="Bacteria"/>
</dbReference>
<evidence type="ECO:0000256" key="1">
    <source>
        <dbReference type="SAM" id="MobiDB-lite"/>
    </source>
</evidence>
<reference evidence="2 3" key="1">
    <citation type="submission" date="2009-01" db="EMBL/GenBank/DDBJ databases">
        <title>Complete sequence of chromosome of Methylobacterium nodulans ORS 2060.</title>
        <authorList>
            <consortium name="US DOE Joint Genome Institute"/>
            <person name="Lucas S."/>
            <person name="Copeland A."/>
            <person name="Lapidus A."/>
            <person name="Glavina del Rio T."/>
            <person name="Dalin E."/>
            <person name="Tice H."/>
            <person name="Bruce D."/>
            <person name="Goodwin L."/>
            <person name="Pitluck S."/>
            <person name="Sims D."/>
            <person name="Brettin T."/>
            <person name="Detter J.C."/>
            <person name="Han C."/>
            <person name="Larimer F."/>
            <person name="Land M."/>
            <person name="Hauser L."/>
            <person name="Kyrpides N."/>
            <person name="Ivanova N."/>
            <person name="Marx C.J."/>
            <person name="Richardson P."/>
        </authorList>
    </citation>
    <scope>NUCLEOTIDE SEQUENCE [LARGE SCALE GENOMIC DNA]</scope>
    <source>
        <strain evidence="3">LMG 21967 / CNCM I-2342 / ORS 2060</strain>
    </source>
</reference>
<gene>
    <name evidence="2" type="ordered locus">Mnod_1066</name>
</gene>
<feature type="region of interest" description="Disordered" evidence="1">
    <location>
        <begin position="121"/>
        <end position="154"/>
    </location>
</feature>
<dbReference type="KEGG" id="mno:Mnod_1066"/>
<dbReference type="AlphaFoldDB" id="B8IJ58"/>
<evidence type="ECO:0008006" key="4">
    <source>
        <dbReference type="Google" id="ProtNLM"/>
    </source>
</evidence>
<accession>B8IJ58</accession>
<dbReference type="Proteomes" id="UP000008207">
    <property type="component" value="Chromosome"/>
</dbReference>
<name>B8IJ58_METNO</name>
<dbReference type="SUPFAM" id="SSF69318">
    <property type="entry name" value="Integrin alpha N-terminal domain"/>
    <property type="match status" value="1"/>
</dbReference>
<dbReference type="STRING" id="460265.Mnod_1066"/>